<dbReference type="STRING" id="326427.Cagg_2249"/>
<dbReference type="InterPro" id="IPR002376">
    <property type="entry name" value="Formyl_transf_N"/>
</dbReference>
<dbReference type="KEGG" id="cag:Cagg_2249"/>
<evidence type="ECO:0000259" key="1">
    <source>
        <dbReference type="Pfam" id="PF00551"/>
    </source>
</evidence>
<dbReference type="Gene3D" id="3.40.50.12230">
    <property type="match status" value="1"/>
</dbReference>
<dbReference type="Proteomes" id="UP000002508">
    <property type="component" value="Chromosome"/>
</dbReference>
<dbReference type="eggNOG" id="COG0223">
    <property type="taxonomic scope" value="Bacteria"/>
</dbReference>
<dbReference type="PANTHER" id="PTHR11138">
    <property type="entry name" value="METHIONYL-TRNA FORMYLTRANSFERASE"/>
    <property type="match status" value="1"/>
</dbReference>
<sequence>MRIVFFAIPGPLAWTVWHRLTELPVEIVGLVHPAPPGMPALTILPPTSPIPRQEIVTPITLYSRAAQANVPRFAVSRDGMTALAAQLEQQRVDLAIVVCWPWRIRPPLLTIPRLGFLNMHPSPLPELRGPEPLFCALRLGWQRTAITWHLMDEAFDHGPIVLQAWFDLPFGERLSVIETVAGQQAARLLPEALNDLVTSTWQPQPQATDGSTYPAPRSSDLHFTAAWSVVQAYAFVRAIAEWGQPFTYVAADGQTATIGDAIDYRVGEQLAVSVIVHSNRIMLQLRDGILVCLPITQAEAPSVVAML</sequence>
<accession>B8GD62</accession>
<dbReference type="InterPro" id="IPR036477">
    <property type="entry name" value="Formyl_transf_N_sf"/>
</dbReference>
<evidence type="ECO:0000313" key="3">
    <source>
        <dbReference type="Proteomes" id="UP000002508"/>
    </source>
</evidence>
<dbReference type="OrthoDB" id="9802815at2"/>
<organism evidence="2 3">
    <name type="scientific">Chloroflexus aggregans (strain MD-66 / DSM 9485)</name>
    <dbReference type="NCBI Taxonomy" id="326427"/>
    <lineage>
        <taxon>Bacteria</taxon>
        <taxon>Bacillati</taxon>
        <taxon>Chloroflexota</taxon>
        <taxon>Chloroflexia</taxon>
        <taxon>Chloroflexales</taxon>
        <taxon>Chloroflexineae</taxon>
        <taxon>Chloroflexaceae</taxon>
        <taxon>Chloroflexus</taxon>
    </lineage>
</organism>
<reference evidence="2" key="1">
    <citation type="submission" date="2008-12" db="EMBL/GenBank/DDBJ databases">
        <title>Complete sequence of Chloroflexus aggregans DSM 9485.</title>
        <authorList>
            <consortium name="US DOE Joint Genome Institute"/>
            <person name="Lucas S."/>
            <person name="Copeland A."/>
            <person name="Lapidus A."/>
            <person name="Glavina del Rio T."/>
            <person name="Dalin E."/>
            <person name="Tice H."/>
            <person name="Pitluck S."/>
            <person name="Foster B."/>
            <person name="Larimer F."/>
            <person name="Land M."/>
            <person name="Hauser L."/>
            <person name="Kyrpides N."/>
            <person name="Mikhailova N."/>
            <person name="Bryant D."/>
            <person name="Richardson P."/>
        </authorList>
    </citation>
    <scope>NUCLEOTIDE SEQUENCE</scope>
    <source>
        <strain evidence="2">DSM 9485</strain>
    </source>
</reference>
<dbReference type="RefSeq" id="WP_015940987.1">
    <property type="nucleotide sequence ID" value="NC_011831.1"/>
</dbReference>
<keyword evidence="3" id="KW-1185">Reference proteome</keyword>
<name>B8GD62_CHLAD</name>
<dbReference type="GO" id="GO:0005829">
    <property type="term" value="C:cytosol"/>
    <property type="evidence" value="ECO:0007669"/>
    <property type="project" value="TreeGrafter"/>
</dbReference>
<gene>
    <name evidence="2" type="ordered locus">Cagg_2249</name>
</gene>
<feature type="domain" description="Formyl transferase N-terminal" evidence="1">
    <location>
        <begin position="73"/>
        <end position="191"/>
    </location>
</feature>
<dbReference type="GO" id="GO:0004479">
    <property type="term" value="F:methionyl-tRNA formyltransferase activity"/>
    <property type="evidence" value="ECO:0007669"/>
    <property type="project" value="TreeGrafter"/>
</dbReference>
<keyword evidence="2" id="KW-0808">Transferase</keyword>
<dbReference type="Pfam" id="PF00551">
    <property type="entry name" value="Formyl_trans_N"/>
    <property type="match status" value="1"/>
</dbReference>
<dbReference type="SUPFAM" id="SSF53328">
    <property type="entry name" value="Formyltransferase"/>
    <property type="match status" value="1"/>
</dbReference>
<evidence type="ECO:0000313" key="2">
    <source>
        <dbReference type="EMBL" id="ACL25129.1"/>
    </source>
</evidence>
<dbReference type="PANTHER" id="PTHR11138:SF5">
    <property type="entry name" value="METHIONYL-TRNA FORMYLTRANSFERASE, MITOCHONDRIAL"/>
    <property type="match status" value="1"/>
</dbReference>
<dbReference type="EMBL" id="CP001337">
    <property type="protein sequence ID" value="ACL25129.1"/>
    <property type="molecule type" value="Genomic_DNA"/>
</dbReference>
<dbReference type="HOGENOM" id="CLU_939075_0_0_0"/>
<proteinExistence type="predicted"/>
<dbReference type="AlphaFoldDB" id="B8GD62"/>
<protein>
    <submittedName>
        <fullName evidence="2">Formyl transferase domain protein</fullName>
    </submittedName>
</protein>